<evidence type="ECO:0000313" key="1">
    <source>
        <dbReference type="EMBL" id="CCD54536.1"/>
    </source>
</evidence>
<evidence type="ECO:0000313" key="2">
    <source>
        <dbReference type="Proteomes" id="UP000008177"/>
    </source>
</evidence>
<dbReference type="AlphaFoldDB" id="G2YSD8"/>
<sequence length="43" mass="4850">MSDSHGTIMEILSWSKLSEGSHCLKQSRMVLGPTNYFAREAHL</sequence>
<accession>G2YSD8</accession>
<reference evidence="2" key="1">
    <citation type="journal article" date="2011" name="PLoS Genet.">
        <title>Genomic analysis of the necrotrophic fungal pathogens Sclerotinia sclerotiorum and Botrytis cinerea.</title>
        <authorList>
            <person name="Amselem J."/>
            <person name="Cuomo C.A."/>
            <person name="van Kan J.A."/>
            <person name="Viaud M."/>
            <person name="Benito E.P."/>
            <person name="Couloux A."/>
            <person name="Coutinho P.M."/>
            <person name="de Vries R.P."/>
            <person name="Dyer P.S."/>
            <person name="Fillinger S."/>
            <person name="Fournier E."/>
            <person name="Gout L."/>
            <person name="Hahn M."/>
            <person name="Kohn L."/>
            <person name="Lapalu N."/>
            <person name="Plummer K.M."/>
            <person name="Pradier J.M."/>
            <person name="Quevillon E."/>
            <person name="Sharon A."/>
            <person name="Simon A."/>
            <person name="ten Have A."/>
            <person name="Tudzynski B."/>
            <person name="Tudzynski P."/>
            <person name="Wincker P."/>
            <person name="Andrew M."/>
            <person name="Anthouard V."/>
            <person name="Beever R.E."/>
            <person name="Beffa R."/>
            <person name="Benoit I."/>
            <person name="Bouzid O."/>
            <person name="Brault B."/>
            <person name="Chen Z."/>
            <person name="Choquer M."/>
            <person name="Collemare J."/>
            <person name="Cotton P."/>
            <person name="Danchin E.G."/>
            <person name="Da Silva C."/>
            <person name="Gautier A."/>
            <person name="Giraud C."/>
            <person name="Giraud T."/>
            <person name="Gonzalez C."/>
            <person name="Grossetete S."/>
            <person name="Guldener U."/>
            <person name="Henrissat B."/>
            <person name="Howlett B.J."/>
            <person name="Kodira C."/>
            <person name="Kretschmer M."/>
            <person name="Lappartient A."/>
            <person name="Leroch M."/>
            <person name="Levis C."/>
            <person name="Mauceli E."/>
            <person name="Neuveglise C."/>
            <person name="Oeser B."/>
            <person name="Pearson M."/>
            <person name="Poulain J."/>
            <person name="Poussereau N."/>
            <person name="Quesneville H."/>
            <person name="Rascle C."/>
            <person name="Schumacher J."/>
            <person name="Segurens B."/>
            <person name="Sexton A."/>
            <person name="Silva E."/>
            <person name="Sirven C."/>
            <person name="Soanes D.M."/>
            <person name="Talbot N.J."/>
            <person name="Templeton M."/>
            <person name="Yandava C."/>
            <person name="Yarden O."/>
            <person name="Zeng Q."/>
            <person name="Rollins J.A."/>
            <person name="Lebrun M.H."/>
            <person name="Dickman M."/>
        </authorList>
    </citation>
    <scope>NUCLEOTIDE SEQUENCE [LARGE SCALE GENOMIC DNA]</scope>
    <source>
        <strain evidence="2">T4</strain>
    </source>
</reference>
<proteinExistence type="predicted"/>
<dbReference type="HOGENOM" id="CLU_3242060_0_0_1"/>
<gene>
    <name evidence="1" type="ORF">BofuT4_uP125840.1</name>
</gene>
<organism evidence="1 2">
    <name type="scientific">Botryotinia fuckeliana (strain T4)</name>
    <name type="common">Noble rot fungus</name>
    <name type="synonym">Botrytis cinerea</name>
    <dbReference type="NCBI Taxonomy" id="999810"/>
    <lineage>
        <taxon>Eukaryota</taxon>
        <taxon>Fungi</taxon>
        <taxon>Dikarya</taxon>
        <taxon>Ascomycota</taxon>
        <taxon>Pezizomycotina</taxon>
        <taxon>Leotiomycetes</taxon>
        <taxon>Helotiales</taxon>
        <taxon>Sclerotiniaceae</taxon>
        <taxon>Botrytis</taxon>
    </lineage>
</organism>
<dbReference type="EMBL" id="FQ790351">
    <property type="protein sequence ID" value="CCD54536.1"/>
    <property type="molecule type" value="Genomic_DNA"/>
</dbReference>
<dbReference type="InParanoid" id="G2YSD8"/>
<name>G2YSD8_BOTF4</name>
<dbReference type="Proteomes" id="UP000008177">
    <property type="component" value="Unplaced contigs"/>
</dbReference>
<protein>
    <submittedName>
        <fullName evidence="1">Uncharacterized protein</fullName>
    </submittedName>
</protein>